<reference evidence="2" key="1">
    <citation type="journal article" date="2021" name="Nat. Commun.">
        <title>Genetic determinants of endophytism in the Arabidopsis root mycobiome.</title>
        <authorList>
            <person name="Mesny F."/>
            <person name="Miyauchi S."/>
            <person name="Thiergart T."/>
            <person name="Pickel B."/>
            <person name="Atanasova L."/>
            <person name="Karlsson M."/>
            <person name="Huettel B."/>
            <person name="Barry K.W."/>
            <person name="Haridas S."/>
            <person name="Chen C."/>
            <person name="Bauer D."/>
            <person name="Andreopoulos W."/>
            <person name="Pangilinan J."/>
            <person name="LaButti K."/>
            <person name="Riley R."/>
            <person name="Lipzen A."/>
            <person name="Clum A."/>
            <person name="Drula E."/>
            <person name="Henrissat B."/>
            <person name="Kohler A."/>
            <person name="Grigoriev I.V."/>
            <person name="Martin F.M."/>
            <person name="Hacquard S."/>
        </authorList>
    </citation>
    <scope>NUCLEOTIDE SEQUENCE</scope>
    <source>
        <strain evidence="2">MPI-SDFR-AT-0068</strain>
    </source>
</reference>
<dbReference type="PANTHER" id="PTHR28289:SF1">
    <property type="entry name" value="DASH COMPLEX SUBUNIT HSK3"/>
    <property type="match status" value="1"/>
</dbReference>
<keyword evidence="1" id="KW-0472">Membrane</keyword>
<evidence type="ECO:0000256" key="1">
    <source>
        <dbReference type="SAM" id="Phobius"/>
    </source>
</evidence>
<keyword evidence="1" id="KW-1133">Transmembrane helix</keyword>
<dbReference type="OrthoDB" id="3358869at2759"/>
<name>A0A8K0RQU1_9HYPO</name>
<keyword evidence="3" id="KW-1185">Reference proteome</keyword>
<dbReference type="Proteomes" id="UP000813427">
    <property type="component" value="Unassembled WGS sequence"/>
</dbReference>
<dbReference type="InterPro" id="IPR042332">
    <property type="entry name" value="Hsk3"/>
</dbReference>
<organism evidence="2 3">
    <name type="scientific">Fusarium tricinctum</name>
    <dbReference type="NCBI Taxonomy" id="61284"/>
    <lineage>
        <taxon>Eukaryota</taxon>
        <taxon>Fungi</taxon>
        <taxon>Dikarya</taxon>
        <taxon>Ascomycota</taxon>
        <taxon>Pezizomycotina</taxon>
        <taxon>Sordariomycetes</taxon>
        <taxon>Hypocreomycetidae</taxon>
        <taxon>Hypocreales</taxon>
        <taxon>Nectriaceae</taxon>
        <taxon>Fusarium</taxon>
        <taxon>Fusarium tricinctum species complex</taxon>
    </lineage>
</organism>
<evidence type="ECO:0000313" key="2">
    <source>
        <dbReference type="EMBL" id="KAH7236028.1"/>
    </source>
</evidence>
<dbReference type="GO" id="GO:0042729">
    <property type="term" value="C:DASH complex"/>
    <property type="evidence" value="ECO:0007669"/>
    <property type="project" value="TreeGrafter"/>
</dbReference>
<proteinExistence type="predicted"/>
<dbReference type="GO" id="GO:0051010">
    <property type="term" value="F:microtubule plus-end binding"/>
    <property type="evidence" value="ECO:0007669"/>
    <property type="project" value="TreeGrafter"/>
</dbReference>
<dbReference type="InterPro" id="IPR013183">
    <property type="entry name" value="Hsk3-like"/>
</dbReference>
<protein>
    <submittedName>
        <fullName evidence="2">DASH complex subunit Hsk3 like-domain-containing protein</fullName>
    </submittedName>
</protein>
<evidence type="ECO:0000313" key="3">
    <source>
        <dbReference type="Proteomes" id="UP000813427"/>
    </source>
</evidence>
<dbReference type="PANTHER" id="PTHR28289">
    <property type="entry name" value="DASH COMPLEX SUBUNIT HSK3"/>
    <property type="match status" value="1"/>
</dbReference>
<gene>
    <name evidence="2" type="ORF">BKA59DRAFT_297569</name>
</gene>
<accession>A0A8K0RQU1</accession>
<dbReference type="GO" id="GO:0008608">
    <property type="term" value="P:attachment of spindle microtubules to kinetochore"/>
    <property type="evidence" value="ECO:0007669"/>
    <property type="project" value="InterPro"/>
</dbReference>
<dbReference type="Pfam" id="PF08227">
    <property type="entry name" value="DASH_Hsk3"/>
    <property type="match status" value="1"/>
</dbReference>
<keyword evidence="1" id="KW-0812">Transmembrane</keyword>
<sequence>MSTRNVTGAQVRQSMVTSGSAVKSRQLVSVPCPMSTILVILSVLVSSSGRIYYKLPYFVQMKPNFLTGTNPKQAQLNSQLAQLSSNLSDTENLLRMTSVQAEAMRGLGSWHGGLFMAASKVLGEESVKEAGQPGK</sequence>
<dbReference type="AlphaFoldDB" id="A0A8K0RQU1"/>
<comment type="caution">
    <text evidence="2">The sequence shown here is derived from an EMBL/GenBank/DDBJ whole genome shotgun (WGS) entry which is preliminary data.</text>
</comment>
<dbReference type="EMBL" id="JAGPXF010000007">
    <property type="protein sequence ID" value="KAH7236028.1"/>
    <property type="molecule type" value="Genomic_DNA"/>
</dbReference>
<feature type="transmembrane region" description="Helical" evidence="1">
    <location>
        <begin position="34"/>
        <end position="53"/>
    </location>
</feature>